<name>A0A392R8Y2_9FABA</name>
<protein>
    <submittedName>
        <fullName evidence="2">Uncharacterized protein</fullName>
    </submittedName>
</protein>
<accession>A0A392R8Y2</accession>
<organism evidence="2 3">
    <name type="scientific">Trifolium medium</name>
    <dbReference type="NCBI Taxonomy" id="97028"/>
    <lineage>
        <taxon>Eukaryota</taxon>
        <taxon>Viridiplantae</taxon>
        <taxon>Streptophyta</taxon>
        <taxon>Embryophyta</taxon>
        <taxon>Tracheophyta</taxon>
        <taxon>Spermatophyta</taxon>
        <taxon>Magnoliopsida</taxon>
        <taxon>eudicotyledons</taxon>
        <taxon>Gunneridae</taxon>
        <taxon>Pentapetalae</taxon>
        <taxon>rosids</taxon>
        <taxon>fabids</taxon>
        <taxon>Fabales</taxon>
        <taxon>Fabaceae</taxon>
        <taxon>Papilionoideae</taxon>
        <taxon>50 kb inversion clade</taxon>
        <taxon>NPAAA clade</taxon>
        <taxon>Hologalegina</taxon>
        <taxon>IRL clade</taxon>
        <taxon>Trifolieae</taxon>
        <taxon>Trifolium</taxon>
    </lineage>
</organism>
<proteinExistence type="predicted"/>
<keyword evidence="1" id="KW-0812">Transmembrane</keyword>
<evidence type="ECO:0000256" key="1">
    <source>
        <dbReference type="SAM" id="Phobius"/>
    </source>
</evidence>
<keyword evidence="1" id="KW-0472">Membrane</keyword>
<keyword evidence="3" id="KW-1185">Reference proteome</keyword>
<evidence type="ECO:0000313" key="2">
    <source>
        <dbReference type="EMBL" id="MCI33088.1"/>
    </source>
</evidence>
<feature type="transmembrane region" description="Helical" evidence="1">
    <location>
        <begin position="21"/>
        <end position="38"/>
    </location>
</feature>
<evidence type="ECO:0000313" key="3">
    <source>
        <dbReference type="Proteomes" id="UP000265520"/>
    </source>
</evidence>
<dbReference type="AlphaFoldDB" id="A0A392R8Y2"/>
<feature type="non-terminal residue" evidence="2">
    <location>
        <position position="60"/>
    </location>
</feature>
<dbReference type="EMBL" id="LXQA010201399">
    <property type="protein sequence ID" value="MCI33088.1"/>
    <property type="molecule type" value="Genomic_DNA"/>
</dbReference>
<feature type="transmembrane region" description="Helical" evidence="1">
    <location>
        <begin position="44"/>
        <end position="59"/>
    </location>
</feature>
<keyword evidence="1" id="KW-1133">Transmembrane helix</keyword>
<reference evidence="2 3" key="1">
    <citation type="journal article" date="2018" name="Front. Plant Sci.">
        <title>Red Clover (Trifolium pratense) and Zigzag Clover (T. medium) - A Picture of Genomic Similarities and Differences.</title>
        <authorList>
            <person name="Dluhosova J."/>
            <person name="Istvanek J."/>
            <person name="Nedelnik J."/>
            <person name="Repkova J."/>
        </authorList>
    </citation>
    <scope>NUCLEOTIDE SEQUENCE [LARGE SCALE GENOMIC DNA]</scope>
    <source>
        <strain evidence="3">cv. 10/8</strain>
        <tissue evidence="2">Leaf</tissue>
    </source>
</reference>
<dbReference type="Proteomes" id="UP000265520">
    <property type="component" value="Unassembled WGS sequence"/>
</dbReference>
<comment type="caution">
    <text evidence="2">The sequence shown here is derived from an EMBL/GenBank/DDBJ whole genome shotgun (WGS) entry which is preliminary data.</text>
</comment>
<sequence length="60" mass="6727">MATRWWGGDAGRSGAVVCRNFLPLLLVLLLFVLIPLLLFDSASFLFDSAVFLLFFYWIGG</sequence>